<proteinExistence type="predicted"/>
<dbReference type="EMBL" id="CP099420">
    <property type="protein sequence ID" value="USW51256.1"/>
    <property type="molecule type" value="Genomic_DNA"/>
</dbReference>
<evidence type="ECO:0000313" key="2">
    <source>
        <dbReference type="Proteomes" id="UP001056384"/>
    </source>
</evidence>
<evidence type="ECO:0000313" key="1">
    <source>
        <dbReference type="EMBL" id="USW51256.1"/>
    </source>
</evidence>
<dbReference type="Proteomes" id="UP001056384">
    <property type="component" value="Chromosome 3"/>
</dbReference>
<accession>A0A9Q9EGY6</accession>
<name>A0A9Q9EGY6_9PEZI</name>
<dbReference type="AlphaFoldDB" id="A0A9Q9EGY6"/>
<sequence>MASDLVAQMSRLGIEKWIPSTKNTASFESLPAELRIIIYEYATESTIGASLVTSSGGRIQFRLAWPLSPLDYRSSKQLAVDNIAMVSPQVRNELLPIVMRGFIVKFPAWTPEFKTQCMNWIGDVSETFCRSVDWIWLEGLYWRISIHLVGMGPARSKTSWEDERARAVDMHMHESSETFEREQFVLRVDYQRSAEERALNCARKTVELVGRLLLVAAGNGHLGRARMRELLAQTPLTGTEQHRAHQD</sequence>
<keyword evidence="2" id="KW-1185">Reference proteome</keyword>
<dbReference type="OrthoDB" id="3647968at2759"/>
<protein>
    <submittedName>
        <fullName evidence="1">Uncharacterized protein</fullName>
    </submittedName>
</protein>
<reference evidence="1" key="1">
    <citation type="submission" date="2022-06" db="EMBL/GenBank/DDBJ databases">
        <title>Complete genome sequences of two strains of the flax pathogen Septoria linicola.</title>
        <authorList>
            <person name="Lapalu N."/>
            <person name="Simon A."/>
            <person name="Demenou B."/>
            <person name="Paumier D."/>
            <person name="Guillot M.-P."/>
            <person name="Gout L."/>
            <person name="Valade R."/>
        </authorList>
    </citation>
    <scope>NUCLEOTIDE SEQUENCE</scope>
    <source>
        <strain evidence="1">SE15195</strain>
    </source>
</reference>
<gene>
    <name evidence="1" type="ORF">Slin15195_G045750</name>
</gene>
<organism evidence="1 2">
    <name type="scientific">Septoria linicola</name>
    <dbReference type="NCBI Taxonomy" id="215465"/>
    <lineage>
        <taxon>Eukaryota</taxon>
        <taxon>Fungi</taxon>
        <taxon>Dikarya</taxon>
        <taxon>Ascomycota</taxon>
        <taxon>Pezizomycotina</taxon>
        <taxon>Dothideomycetes</taxon>
        <taxon>Dothideomycetidae</taxon>
        <taxon>Mycosphaerellales</taxon>
        <taxon>Mycosphaerellaceae</taxon>
        <taxon>Septoria</taxon>
    </lineage>
</organism>